<sequence>MLLVSQLYICMLKFLIRAISTSLDMGSWEEQVRQFLLDEEEDDDELFFVILPAIIPYLSEEKEHVHTSSLTGAKKVREILEGHESWCKSEFRMEPAIFKATANFLRGENLLRDTRGVTVEEQLGMFMYMISHNASNQMLQKAFQHSGKTIHRKISEVFDIVPTLTQRFVKLPSSVQTHTKISTNSRFMPFFQNCIGAIDGTHIPITIAEHRAPPYRNRKGTLSHNVMVACDFDLNFTFVSCGWEGSASDAGVLRSAISKGFSVPEGKFYLVDGGYANTSSFIAPYRGVRYHLNQFRRRRSSQSGYENYKELFNHHHAILRNHIERAIGVLKKRFPILKVGTFHPIENQIKIAAAAVAFHNIIRGQNGEKGWLDNQPDYISPNQYVDLPEGDNNYPNDTESSDGRALRDQIALQIFEKKMIWNNVYEKGLIDVMHDHKDNPRFKGQNGWNRDGWNSITTKFNEMFPLAHFSKKQLQEKEGELKGYFKAIRDSRNESGVGWNDTLCMVLAEPEVWSRLIRAHPKVARFRNRPFPLYYSLEGLYDGSVATGELNFTSTAADLPLPSAPNSSRSASEQSINPLSTNSLDLDGQETTSVLNVSTDAQSVPVSTNEPTQAQFVPSNQESSQREGGGGRKRKQSHVGSALESYVEFKKFQTAETLEVLKEKKRQEEQFSISKCQDELKVMDGLTAEDKSYALELFESATNREVFLTTPEHKQRNLAQAQN</sequence>
<feature type="domain" description="DUF8040" evidence="7">
    <location>
        <begin position="67"/>
        <end position="161"/>
    </location>
</feature>
<evidence type="ECO:0000259" key="5">
    <source>
        <dbReference type="Pfam" id="PF12776"/>
    </source>
</evidence>
<evidence type="ECO:0000256" key="3">
    <source>
        <dbReference type="SAM" id="MobiDB-lite"/>
    </source>
</evidence>
<feature type="region of interest" description="Disordered" evidence="3">
    <location>
        <begin position="561"/>
        <end position="586"/>
    </location>
</feature>
<evidence type="ECO:0000256" key="2">
    <source>
        <dbReference type="ARBA" id="ARBA00022723"/>
    </source>
</evidence>
<dbReference type="Pfam" id="PF13359">
    <property type="entry name" value="DDE_Tnp_4"/>
    <property type="match status" value="1"/>
</dbReference>
<keyword evidence="2" id="KW-0479">Metal-binding</keyword>
<feature type="chain" id="PRO_5043002052" description="DDE Tnp4 domain-containing protein" evidence="4">
    <location>
        <begin position="19"/>
        <end position="723"/>
    </location>
</feature>
<feature type="compositionally biased region" description="Polar residues" evidence="3">
    <location>
        <begin position="564"/>
        <end position="586"/>
    </location>
</feature>
<gene>
    <name evidence="8" type="ORF">U9M48_017627</name>
</gene>
<protein>
    <recommendedName>
        <fullName evidence="10">DDE Tnp4 domain-containing protein</fullName>
    </recommendedName>
</protein>
<dbReference type="AlphaFoldDB" id="A0AAQ3T880"/>
<dbReference type="Proteomes" id="UP001341281">
    <property type="component" value="Chromosome 04"/>
</dbReference>
<dbReference type="PANTHER" id="PTHR46934:SF13">
    <property type="entry name" value="MYB_SANT-LIKE DOMAIN-CONTAINING PROTEIN"/>
    <property type="match status" value="1"/>
</dbReference>
<dbReference type="InterPro" id="IPR027806">
    <property type="entry name" value="HARBI1_dom"/>
</dbReference>
<keyword evidence="4" id="KW-0732">Signal</keyword>
<evidence type="ECO:0000259" key="7">
    <source>
        <dbReference type="Pfam" id="PF26138"/>
    </source>
</evidence>
<name>A0AAQ3T880_PASNO</name>
<organism evidence="8 9">
    <name type="scientific">Paspalum notatum var. saurae</name>
    <dbReference type="NCBI Taxonomy" id="547442"/>
    <lineage>
        <taxon>Eukaryota</taxon>
        <taxon>Viridiplantae</taxon>
        <taxon>Streptophyta</taxon>
        <taxon>Embryophyta</taxon>
        <taxon>Tracheophyta</taxon>
        <taxon>Spermatophyta</taxon>
        <taxon>Magnoliopsida</taxon>
        <taxon>Liliopsida</taxon>
        <taxon>Poales</taxon>
        <taxon>Poaceae</taxon>
        <taxon>PACMAD clade</taxon>
        <taxon>Panicoideae</taxon>
        <taxon>Andropogonodae</taxon>
        <taxon>Paspaleae</taxon>
        <taxon>Paspalinae</taxon>
        <taxon>Paspalum</taxon>
    </lineage>
</organism>
<evidence type="ECO:0000313" key="9">
    <source>
        <dbReference type="Proteomes" id="UP001341281"/>
    </source>
</evidence>
<dbReference type="PANTHER" id="PTHR46934">
    <property type="entry name" value="MYB_DNA-BIND_3 DOMAIN-CONTAINING PROTEIN-RELATED"/>
    <property type="match status" value="1"/>
</dbReference>
<feature type="domain" description="DDE Tnp4" evidence="6">
    <location>
        <begin position="198"/>
        <end position="360"/>
    </location>
</feature>
<accession>A0AAQ3T880</accession>
<feature type="domain" description="Myb/SANT-like" evidence="5">
    <location>
        <begin position="421"/>
        <end position="515"/>
    </location>
</feature>
<keyword evidence="9" id="KW-1185">Reference proteome</keyword>
<feature type="region of interest" description="Disordered" evidence="3">
    <location>
        <begin position="599"/>
        <end position="639"/>
    </location>
</feature>
<dbReference type="InterPro" id="IPR024752">
    <property type="entry name" value="Myb/SANT-like_dom"/>
</dbReference>
<dbReference type="GO" id="GO:0046872">
    <property type="term" value="F:metal ion binding"/>
    <property type="evidence" value="ECO:0007669"/>
    <property type="project" value="UniProtKB-KW"/>
</dbReference>
<feature type="signal peptide" evidence="4">
    <location>
        <begin position="1"/>
        <end position="18"/>
    </location>
</feature>
<evidence type="ECO:0000256" key="1">
    <source>
        <dbReference type="ARBA" id="ARBA00001968"/>
    </source>
</evidence>
<reference evidence="8 9" key="1">
    <citation type="submission" date="2024-02" db="EMBL/GenBank/DDBJ databases">
        <title>High-quality chromosome-scale genome assembly of Pensacola bahiagrass (Paspalum notatum Flugge var. saurae).</title>
        <authorList>
            <person name="Vega J.M."/>
            <person name="Podio M."/>
            <person name="Orjuela J."/>
            <person name="Siena L.A."/>
            <person name="Pessino S.C."/>
            <person name="Combes M.C."/>
            <person name="Mariac C."/>
            <person name="Albertini E."/>
            <person name="Pupilli F."/>
            <person name="Ortiz J.P.A."/>
            <person name="Leblanc O."/>
        </authorList>
    </citation>
    <scope>NUCLEOTIDE SEQUENCE [LARGE SCALE GENOMIC DNA]</scope>
    <source>
        <strain evidence="8">R1</strain>
        <tissue evidence="8">Leaf</tissue>
    </source>
</reference>
<dbReference type="InterPro" id="IPR058353">
    <property type="entry name" value="DUF8040"/>
</dbReference>
<proteinExistence type="predicted"/>
<dbReference type="Pfam" id="PF26138">
    <property type="entry name" value="DUF8040"/>
    <property type="match status" value="1"/>
</dbReference>
<evidence type="ECO:0008006" key="10">
    <source>
        <dbReference type="Google" id="ProtNLM"/>
    </source>
</evidence>
<evidence type="ECO:0000256" key="4">
    <source>
        <dbReference type="SAM" id="SignalP"/>
    </source>
</evidence>
<comment type="cofactor">
    <cofactor evidence="1">
        <name>a divalent metal cation</name>
        <dbReference type="ChEBI" id="CHEBI:60240"/>
    </cofactor>
</comment>
<evidence type="ECO:0000259" key="6">
    <source>
        <dbReference type="Pfam" id="PF13359"/>
    </source>
</evidence>
<dbReference type="Pfam" id="PF12776">
    <property type="entry name" value="Myb_DNA-bind_3"/>
    <property type="match status" value="1"/>
</dbReference>
<evidence type="ECO:0000313" key="8">
    <source>
        <dbReference type="EMBL" id="WVZ68723.1"/>
    </source>
</evidence>
<dbReference type="EMBL" id="CP144748">
    <property type="protein sequence ID" value="WVZ68723.1"/>
    <property type="molecule type" value="Genomic_DNA"/>
</dbReference>
<feature type="compositionally biased region" description="Polar residues" evidence="3">
    <location>
        <begin position="599"/>
        <end position="620"/>
    </location>
</feature>